<dbReference type="EMBL" id="JAQQWM010000001">
    <property type="protein sequence ID" value="KAK8081290.1"/>
    <property type="molecule type" value="Genomic_DNA"/>
</dbReference>
<comment type="caution">
    <text evidence="2">The sequence shown here is derived from an EMBL/GenBank/DDBJ whole genome shotgun (WGS) entry which is preliminary data.</text>
</comment>
<accession>A0ABR1WFN8</accession>
<protein>
    <submittedName>
        <fullName evidence="2">Uncharacterized protein</fullName>
    </submittedName>
</protein>
<feature type="region of interest" description="Disordered" evidence="1">
    <location>
        <begin position="49"/>
        <end position="71"/>
    </location>
</feature>
<evidence type="ECO:0000256" key="1">
    <source>
        <dbReference type="SAM" id="MobiDB-lite"/>
    </source>
</evidence>
<gene>
    <name evidence="2" type="ORF">PG996_000071</name>
</gene>
<sequence length="123" mass="13442">MSATLAAAMWVPRSPPPYPRKTVVTAHGMEIEVPRTYHSLVVHVKYSCGHKPQEKRPDGSKSNNSIPATIKLRGDDGAHAGPCLPLVKCLRGCYVTEMDHVLPGQCPVCEMADLMAEGVDMRF</sequence>
<reference evidence="2 3" key="1">
    <citation type="submission" date="2023-01" db="EMBL/GenBank/DDBJ databases">
        <title>Analysis of 21 Apiospora genomes using comparative genomics revels a genus with tremendous synthesis potential of carbohydrate active enzymes and secondary metabolites.</title>
        <authorList>
            <person name="Sorensen T."/>
        </authorList>
    </citation>
    <scope>NUCLEOTIDE SEQUENCE [LARGE SCALE GENOMIC DNA]</scope>
    <source>
        <strain evidence="2 3">CBS 83171</strain>
    </source>
</reference>
<keyword evidence="3" id="KW-1185">Reference proteome</keyword>
<dbReference type="Proteomes" id="UP001446871">
    <property type="component" value="Unassembled WGS sequence"/>
</dbReference>
<organism evidence="2 3">
    <name type="scientific">Apiospora saccharicola</name>
    <dbReference type="NCBI Taxonomy" id="335842"/>
    <lineage>
        <taxon>Eukaryota</taxon>
        <taxon>Fungi</taxon>
        <taxon>Dikarya</taxon>
        <taxon>Ascomycota</taxon>
        <taxon>Pezizomycotina</taxon>
        <taxon>Sordariomycetes</taxon>
        <taxon>Xylariomycetidae</taxon>
        <taxon>Amphisphaeriales</taxon>
        <taxon>Apiosporaceae</taxon>
        <taxon>Apiospora</taxon>
    </lineage>
</organism>
<evidence type="ECO:0000313" key="2">
    <source>
        <dbReference type="EMBL" id="KAK8081290.1"/>
    </source>
</evidence>
<evidence type="ECO:0000313" key="3">
    <source>
        <dbReference type="Proteomes" id="UP001446871"/>
    </source>
</evidence>
<proteinExistence type="predicted"/>
<name>A0ABR1WFN8_9PEZI</name>